<evidence type="ECO:0000256" key="9">
    <source>
        <dbReference type="RuleBase" id="RU003811"/>
    </source>
</evidence>
<comment type="function">
    <text evidence="7">Catalyzes the ATP-dependent amidation of deamido-NAD to form NAD. Uses L-glutamine as a nitrogen source.</text>
</comment>
<proteinExistence type="inferred from homology"/>
<dbReference type="NCBIfam" id="NF010588">
    <property type="entry name" value="PRK13981.1"/>
    <property type="match status" value="1"/>
</dbReference>
<dbReference type="NCBIfam" id="TIGR00552">
    <property type="entry name" value="nadE"/>
    <property type="match status" value="1"/>
</dbReference>
<evidence type="ECO:0000256" key="2">
    <source>
        <dbReference type="ARBA" id="ARBA00007145"/>
    </source>
</evidence>
<keyword evidence="6 7" id="KW-0520">NAD</keyword>
<gene>
    <name evidence="7" type="primary">nadE</name>
    <name evidence="11" type="ORF">Nstercoris_00243</name>
</gene>
<dbReference type="Pfam" id="PF00795">
    <property type="entry name" value="CN_hydrolase"/>
    <property type="match status" value="1"/>
</dbReference>
<keyword evidence="3 7" id="KW-0436">Ligase</keyword>
<evidence type="ECO:0000259" key="10">
    <source>
        <dbReference type="PROSITE" id="PS50263"/>
    </source>
</evidence>
<feature type="active site" description="For glutaminase activity" evidence="7">
    <location>
        <position position="108"/>
    </location>
</feature>
<dbReference type="GO" id="GO:0003952">
    <property type="term" value="F:NAD+ synthase (glutamine-hydrolyzing) activity"/>
    <property type="evidence" value="ECO:0007669"/>
    <property type="project" value="UniProtKB-UniRule"/>
</dbReference>
<name>A0A4Y1YJ50_9PROT</name>
<feature type="binding site" evidence="7">
    <location>
        <position position="170"/>
    </location>
    <ligand>
        <name>L-glutamine</name>
        <dbReference type="ChEBI" id="CHEBI:58359"/>
    </ligand>
</feature>
<dbReference type="AlphaFoldDB" id="A0A4Y1YJ50"/>
<dbReference type="Gene3D" id="3.60.110.10">
    <property type="entry name" value="Carbon-nitrogen hydrolase"/>
    <property type="match status" value="1"/>
</dbReference>
<dbReference type="PANTHER" id="PTHR23090">
    <property type="entry name" value="NH 3 /GLUTAMINE-DEPENDENT NAD + SYNTHETASE"/>
    <property type="match status" value="1"/>
</dbReference>
<dbReference type="Proteomes" id="UP000316473">
    <property type="component" value="Chromosome"/>
</dbReference>
<dbReference type="InterPro" id="IPR003010">
    <property type="entry name" value="C-N_Hydrolase"/>
</dbReference>
<evidence type="ECO:0000256" key="1">
    <source>
        <dbReference type="ARBA" id="ARBA00005188"/>
    </source>
</evidence>
<dbReference type="FunFam" id="3.40.50.620:FF:000106">
    <property type="entry name" value="Glutamine-dependent NAD(+) synthetase"/>
    <property type="match status" value="1"/>
</dbReference>
<evidence type="ECO:0000256" key="7">
    <source>
        <dbReference type="HAMAP-Rule" id="MF_02090"/>
    </source>
</evidence>
<feature type="binding site" evidence="7">
    <location>
        <position position="367"/>
    </location>
    <ligand>
        <name>deamido-NAD(+)</name>
        <dbReference type="ChEBI" id="CHEBI:58437"/>
        <note>ligand shared between two neighboring subunits</note>
    </ligand>
</feature>
<keyword evidence="5 7" id="KW-0067">ATP-binding</keyword>
<feature type="binding site" evidence="7">
    <location>
        <position position="396"/>
    </location>
    <ligand>
        <name>deamido-NAD(+)</name>
        <dbReference type="ChEBI" id="CHEBI:58437"/>
        <note>ligand shared between two neighboring subunits</note>
    </ligand>
</feature>
<feature type="active site" description="Proton acceptor; for glutaminase activity" evidence="7">
    <location>
        <position position="41"/>
    </location>
</feature>
<evidence type="ECO:0000256" key="3">
    <source>
        <dbReference type="ARBA" id="ARBA00022598"/>
    </source>
</evidence>
<feature type="binding site" evidence="7">
    <location>
        <position position="506"/>
    </location>
    <ligand>
        <name>deamido-NAD(+)</name>
        <dbReference type="ChEBI" id="CHEBI:58437"/>
        <note>ligand shared between two neighboring subunits</note>
    </ligand>
</feature>
<evidence type="ECO:0000256" key="5">
    <source>
        <dbReference type="ARBA" id="ARBA00022840"/>
    </source>
</evidence>
<dbReference type="SUPFAM" id="SSF56317">
    <property type="entry name" value="Carbon-nitrogen hydrolase"/>
    <property type="match status" value="1"/>
</dbReference>
<keyword evidence="12" id="KW-1185">Reference proteome</keyword>
<evidence type="ECO:0000313" key="11">
    <source>
        <dbReference type="EMBL" id="BBL34014.1"/>
    </source>
</evidence>
<comment type="catalytic activity">
    <reaction evidence="7 8">
        <text>deamido-NAD(+) + L-glutamine + ATP + H2O = L-glutamate + AMP + diphosphate + NAD(+) + H(+)</text>
        <dbReference type="Rhea" id="RHEA:24384"/>
        <dbReference type="ChEBI" id="CHEBI:15377"/>
        <dbReference type="ChEBI" id="CHEBI:15378"/>
        <dbReference type="ChEBI" id="CHEBI:29985"/>
        <dbReference type="ChEBI" id="CHEBI:30616"/>
        <dbReference type="ChEBI" id="CHEBI:33019"/>
        <dbReference type="ChEBI" id="CHEBI:57540"/>
        <dbReference type="ChEBI" id="CHEBI:58359"/>
        <dbReference type="ChEBI" id="CHEBI:58437"/>
        <dbReference type="ChEBI" id="CHEBI:456215"/>
        <dbReference type="EC" id="6.3.5.1"/>
    </reaction>
</comment>
<evidence type="ECO:0000256" key="6">
    <source>
        <dbReference type="ARBA" id="ARBA00023027"/>
    </source>
</evidence>
<dbReference type="KEGG" id="nst:Nstercoris_00243"/>
<comment type="similarity">
    <text evidence="2 7 8">In the C-terminal section; belongs to the NAD synthetase family.</text>
</comment>
<accession>A0A4Y1YJ50</accession>
<evidence type="ECO:0000256" key="4">
    <source>
        <dbReference type="ARBA" id="ARBA00022741"/>
    </source>
</evidence>
<dbReference type="InterPro" id="IPR036526">
    <property type="entry name" value="C-N_Hydrolase_sf"/>
</dbReference>
<comment type="caution">
    <text evidence="7">Lacks conserved residue(s) required for the propagation of feature annotation.</text>
</comment>
<comment type="similarity">
    <text evidence="9">Belongs to the NAD synthetase family.</text>
</comment>
<feature type="binding site" evidence="7">
    <location>
        <position position="391"/>
    </location>
    <ligand>
        <name>ATP</name>
        <dbReference type="ChEBI" id="CHEBI:30616"/>
    </ligand>
</feature>
<comment type="pathway">
    <text evidence="1 7 8">Cofactor biosynthesis; NAD(+) biosynthesis; NAD(+) from deamido-NAD(+) (L-Gln route): step 1/1.</text>
</comment>
<dbReference type="GO" id="GO:0005524">
    <property type="term" value="F:ATP binding"/>
    <property type="evidence" value="ECO:0007669"/>
    <property type="project" value="UniProtKB-UniRule"/>
</dbReference>
<dbReference type="InterPro" id="IPR014445">
    <property type="entry name" value="Gln-dep_NAD_synthase"/>
</dbReference>
<evidence type="ECO:0000313" key="12">
    <source>
        <dbReference type="Proteomes" id="UP000316473"/>
    </source>
</evidence>
<feature type="binding site" evidence="7">
    <location>
        <begin position="281"/>
        <end position="288"/>
    </location>
    <ligand>
        <name>ATP</name>
        <dbReference type="ChEBI" id="CHEBI:30616"/>
    </ligand>
</feature>
<dbReference type="Gene3D" id="3.40.50.620">
    <property type="entry name" value="HUPs"/>
    <property type="match status" value="1"/>
</dbReference>
<dbReference type="InterPro" id="IPR014729">
    <property type="entry name" value="Rossmann-like_a/b/a_fold"/>
</dbReference>
<dbReference type="GO" id="GO:0009435">
    <property type="term" value="P:NAD+ biosynthetic process"/>
    <property type="evidence" value="ECO:0007669"/>
    <property type="project" value="UniProtKB-UniRule"/>
</dbReference>
<sequence>MKIALAQINCTASDLNNNQLIITNACQQAKNAGATLIITPELALIGSPPQDWLLRKEFIQACQQTLLQLAEQTHGITLIIGHPHSIDNKLFNAISVIQNGQLLATYCKNYLSADLLSDKHRFFEAGQQPCTVECNGIRVGLATYSDHQHPHYLQKLRTAGAQILLVIDASPYSIDGQSYRQQILHTSATQTGLPILYINSVGGQDELVFDGASFVMDQHGKLVQQLPAFQETLGFIEFQHDQFTPVPYAPLPDQIESIYAALKLGLHDFIHKNNISGVLIGLSGGVDSALVLAIAVDALGAERVATVMMPSPYTAAISLQDAQIMADILGVRHTEIPINHLFEEFKQTLQPELQTWPTTGASTTMENLQARIRSTLLMALANQSGRLVLVTSNKSETAVGYSTLYGDMAGGLAILKDVNKTQVYQLCRYRNNISAVIPERILQRPPSAELRPEQTDQDSLPPYDVLDAIMTDYMENNLSPAEIIAKHYPAETVYRIVQMIHANEYKRRQAAPGIRITRRSFDQSWRFPISPGFRQ</sequence>
<dbReference type="PIRSF" id="PIRSF006630">
    <property type="entry name" value="NADS_GAT"/>
    <property type="match status" value="1"/>
</dbReference>
<dbReference type="EMBL" id="AP019755">
    <property type="protein sequence ID" value="BBL34014.1"/>
    <property type="molecule type" value="Genomic_DNA"/>
</dbReference>
<dbReference type="PROSITE" id="PS50263">
    <property type="entry name" value="CN_HYDROLASE"/>
    <property type="match status" value="1"/>
</dbReference>
<dbReference type="PANTHER" id="PTHR23090:SF9">
    <property type="entry name" value="GLUTAMINE-DEPENDENT NAD(+) SYNTHETASE"/>
    <property type="match status" value="1"/>
</dbReference>
<dbReference type="InterPro" id="IPR022310">
    <property type="entry name" value="NAD/GMP_synthase"/>
</dbReference>
<dbReference type="EC" id="6.3.5.1" evidence="7 8"/>
<keyword evidence="4 7" id="KW-0547">Nucleotide-binding</keyword>
<dbReference type="GO" id="GO:0005737">
    <property type="term" value="C:cytoplasm"/>
    <property type="evidence" value="ECO:0007669"/>
    <property type="project" value="InterPro"/>
</dbReference>
<dbReference type="Pfam" id="PF02540">
    <property type="entry name" value="NAD_synthase"/>
    <property type="match status" value="1"/>
</dbReference>
<dbReference type="CDD" id="cd07570">
    <property type="entry name" value="GAT_Gln-NAD-synth"/>
    <property type="match status" value="1"/>
</dbReference>
<dbReference type="GO" id="GO:0008795">
    <property type="term" value="F:NAD+ synthase activity"/>
    <property type="evidence" value="ECO:0007669"/>
    <property type="project" value="UniProtKB-UniRule"/>
</dbReference>
<dbReference type="SUPFAM" id="SSF52402">
    <property type="entry name" value="Adenine nucleotide alpha hydrolases-like"/>
    <property type="match status" value="1"/>
</dbReference>
<dbReference type="HAMAP" id="MF_02090">
    <property type="entry name" value="NadE_glutamine_dep"/>
    <property type="match status" value="1"/>
</dbReference>
<dbReference type="InterPro" id="IPR003694">
    <property type="entry name" value="NAD_synthase"/>
</dbReference>
<organism evidence="11 12">
    <name type="scientific">Nitrosomonas stercoris</name>
    <dbReference type="NCBI Taxonomy" id="1444684"/>
    <lineage>
        <taxon>Bacteria</taxon>
        <taxon>Pseudomonadati</taxon>
        <taxon>Pseudomonadota</taxon>
        <taxon>Betaproteobacteria</taxon>
        <taxon>Nitrosomonadales</taxon>
        <taxon>Nitrosomonadaceae</taxon>
        <taxon>Nitrosomonas</taxon>
    </lineage>
</organism>
<dbReference type="UniPathway" id="UPA00253">
    <property type="reaction ID" value="UER00334"/>
</dbReference>
<protein>
    <recommendedName>
        <fullName evidence="7 8">Glutamine-dependent NAD(+) synthetase</fullName>
        <ecNumber evidence="7 8">6.3.5.1</ecNumber>
    </recommendedName>
    <alternativeName>
        <fullName evidence="7 8">NAD(+) synthase [glutamine-hydrolyzing]</fullName>
    </alternativeName>
</protein>
<dbReference type="GO" id="GO:0004359">
    <property type="term" value="F:glutaminase activity"/>
    <property type="evidence" value="ECO:0007669"/>
    <property type="project" value="InterPro"/>
</dbReference>
<evidence type="ECO:0000256" key="8">
    <source>
        <dbReference type="PIRNR" id="PIRNR006630"/>
    </source>
</evidence>
<reference evidence="11 12" key="1">
    <citation type="submission" date="2019-06" db="EMBL/GenBank/DDBJ databases">
        <title>Nitrosomonas stercoris KYUHI-S whole genome shotgun sequence.</title>
        <authorList>
            <person name="Nakagawa T."/>
            <person name="Tsuchiya Y."/>
            <person name="Takahashi R."/>
        </authorList>
    </citation>
    <scope>NUCLEOTIDE SEQUENCE [LARGE SCALE GENOMIC DNA]</scope>
    <source>
        <strain evidence="11 12">KYUHI-S</strain>
    </source>
</reference>
<dbReference type="CDD" id="cd00553">
    <property type="entry name" value="NAD_synthase"/>
    <property type="match status" value="1"/>
</dbReference>
<feature type="domain" description="CN hydrolase" evidence="10">
    <location>
        <begin position="1"/>
        <end position="242"/>
    </location>
</feature>